<dbReference type="Proteomes" id="UP001246244">
    <property type="component" value="Unassembled WGS sequence"/>
</dbReference>
<dbReference type="EMBL" id="JAVKPK010000033">
    <property type="protein sequence ID" value="MDR7665988.1"/>
    <property type="molecule type" value="Genomic_DNA"/>
</dbReference>
<name>A0ABU2D1Y1_9EURY</name>
<protein>
    <submittedName>
        <fullName evidence="2">Uncharacterized protein</fullName>
    </submittedName>
</protein>
<evidence type="ECO:0000256" key="1">
    <source>
        <dbReference type="SAM" id="MobiDB-lite"/>
    </source>
</evidence>
<feature type="region of interest" description="Disordered" evidence="1">
    <location>
        <begin position="1"/>
        <end position="44"/>
    </location>
</feature>
<gene>
    <name evidence="2" type="ORF">RG963_09430</name>
</gene>
<evidence type="ECO:0000313" key="3">
    <source>
        <dbReference type="Proteomes" id="UP001246244"/>
    </source>
</evidence>
<reference evidence="3" key="1">
    <citation type="submission" date="2023-07" db="EMBL/GenBank/DDBJ databases">
        <title>Whole-genome sequencing of a new Methanosarcina sp. Z-7115.</title>
        <authorList>
            <person name="Zhilina T.N."/>
            <person name="Merkel A.Y."/>
        </authorList>
    </citation>
    <scope>NUCLEOTIDE SEQUENCE [LARGE SCALE GENOMIC DNA]</scope>
    <source>
        <strain evidence="3">Z-7115</strain>
    </source>
</reference>
<keyword evidence="3" id="KW-1185">Reference proteome</keyword>
<sequence length="44" mass="4945">MPEENKTMSEENKAELSKEETKVEAIHPSEIRGGKKKGLLDTCK</sequence>
<dbReference type="RefSeq" id="WP_310576013.1">
    <property type="nucleotide sequence ID" value="NZ_JAVKPK010000033.1"/>
</dbReference>
<proteinExistence type="predicted"/>
<evidence type="ECO:0000313" key="2">
    <source>
        <dbReference type="EMBL" id="MDR7665988.1"/>
    </source>
</evidence>
<comment type="caution">
    <text evidence="2">The sequence shown here is derived from an EMBL/GenBank/DDBJ whole genome shotgun (WGS) entry which is preliminary data.</text>
</comment>
<accession>A0ABU2D1Y1</accession>
<feature type="compositionally biased region" description="Basic and acidic residues" evidence="1">
    <location>
        <begin position="1"/>
        <end position="33"/>
    </location>
</feature>
<organism evidence="2 3">
    <name type="scientific">Methanosarcina baikalica</name>
    <dbReference type="NCBI Taxonomy" id="3073890"/>
    <lineage>
        <taxon>Archaea</taxon>
        <taxon>Methanobacteriati</taxon>
        <taxon>Methanobacteriota</taxon>
        <taxon>Stenosarchaea group</taxon>
        <taxon>Methanomicrobia</taxon>
        <taxon>Methanosarcinales</taxon>
        <taxon>Methanosarcinaceae</taxon>
        <taxon>Methanosarcina</taxon>
    </lineage>
</organism>